<dbReference type="Proteomes" id="UP000250572">
    <property type="component" value="Unassembled WGS sequence"/>
</dbReference>
<dbReference type="GO" id="GO:1990404">
    <property type="term" value="F:NAD+-protein mono-ADP-ribosyltransferase activity"/>
    <property type="evidence" value="ECO:0007669"/>
    <property type="project" value="TreeGrafter"/>
</dbReference>
<evidence type="ECO:0000259" key="9">
    <source>
        <dbReference type="PROSITE" id="PS50918"/>
    </source>
</evidence>
<evidence type="ECO:0000256" key="4">
    <source>
        <dbReference type="ARBA" id="ARBA00023027"/>
    </source>
</evidence>
<dbReference type="Pfam" id="PF02825">
    <property type="entry name" value="WWE"/>
    <property type="match status" value="1"/>
</dbReference>
<dbReference type="EMBL" id="NHOQ01002708">
    <property type="protein sequence ID" value="PWA15311.1"/>
    <property type="molecule type" value="Genomic_DNA"/>
</dbReference>
<dbReference type="SUPFAM" id="SSF117839">
    <property type="entry name" value="WWE domain"/>
    <property type="match status" value="1"/>
</dbReference>
<protein>
    <recommendedName>
        <fullName evidence="7">Poly [ADP-ribose] polymerase</fullName>
        <shortName evidence="7">PARP</shortName>
        <ecNumber evidence="7">2.4.2.-</ecNumber>
    </recommendedName>
</protein>
<dbReference type="CDD" id="cd01439">
    <property type="entry name" value="TCCD_inducible_PARP_like"/>
    <property type="match status" value="1"/>
</dbReference>
<name>A0A315UUI7_GAMAF</name>
<evidence type="ECO:0000256" key="6">
    <source>
        <dbReference type="ARBA" id="ARBA00024347"/>
    </source>
</evidence>
<dbReference type="GO" id="GO:0005634">
    <property type="term" value="C:nucleus"/>
    <property type="evidence" value="ECO:0007669"/>
    <property type="project" value="UniProtKB-SubCell"/>
</dbReference>
<evidence type="ECO:0000256" key="5">
    <source>
        <dbReference type="ARBA" id="ARBA00023242"/>
    </source>
</evidence>
<proteinExistence type="inferred from homology"/>
<gene>
    <name evidence="11" type="ORF">CCH79_00008582</name>
</gene>
<feature type="compositionally biased region" description="Polar residues" evidence="8">
    <location>
        <begin position="717"/>
        <end position="731"/>
    </location>
</feature>
<dbReference type="SMART" id="SM00726">
    <property type="entry name" value="UIM"/>
    <property type="match status" value="2"/>
</dbReference>
<keyword evidence="2 7" id="KW-0328">Glycosyltransferase</keyword>
<dbReference type="SUPFAM" id="SSF56399">
    <property type="entry name" value="ADP-ribosylation"/>
    <property type="match status" value="1"/>
</dbReference>
<dbReference type="PROSITE" id="PS50918">
    <property type="entry name" value="WWE"/>
    <property type="match status" value="1"/>
</dbReference>
<comment type="similarity">
    <text evidence="6">Belongs to the ARTD/PARP family.</text>
</comment>
<dbReference type="Pfam" id="PF00644">
    <property type="entry name" value="PARP"/>
    <property type="match status" value="2"/>
</dbReference>
<dbReference type="PANTHER" id="PTHR14453">
    <property type="entry name" value="PARP/ZINC FINGER CCCH TYPE DOMAIN CONTAINING PROTEIN"/>
    <property type="match status" value="1"/>
</dbReference>
<keyword evidence="3 7" id="KW-0808">Transferase</keyword>
<sequence length="1231" mass="138165">MSGNNPECRTVEVLELPENVDEELLSLYFENKRRSGGGPLESVEIKQNRAVLCFEDAEGNVLSKRHHVVLNSELIVRKPLSKDRCRLLLRGVSPYTSTEMIELYVENMMDLNITDYTLIPSPEKDFILIHLSQPLSKDFQTLKNRISKRNLDGSEVTLEQIEQTDSVLLENMHPGTSPDLLRLYFESERGGNQRVKEVTMLSEGTAKVTFAYYESVDLVLRLQHKVNDTELVVKACFDFLQPAIQDSVTESQDVTDTDAVEVENVEMQTSPLPVDSELSPPAGTPQSSQEPPAASVVEVEEALMEDQTVKIETHSCHIPVTDRIKLAWYQKNSIQQDVQTAHPSFSLQIKDDGVHVSGPNKLELEQIKHSVSRFFGSIAESCFTVGREVALFLEREDVKNHLLQALTQRGLPALFVVSDSTVSVTSLSQKVADQASVFLKSQVCEFSVPLESEQEALLCCKEWSDFLQTLGFTSTKSSQRPGSIDVLTLKGMENDKQAAIVQFLTTPIEREALLTMDPGMLKYVQIHCHQLLADMDQVSIFPLEGEENCGLKIHGQVVACQMAEEVLQGVVSSICTRIITVNVPGVVRFLEEKECRSILNEMETKFQVFISLKYVPWEPLPHQDIFESAWKMLSQKNIQKGCVNGSAPELKADSMQTDSNGATNTGLLEEAKRIVSTVDKRQEDGMPSPDQFDDMDSLDLYTAEEPSALADQDSDVTDVQSPQPLSDQNVPSAFLPQGALGSSLEEEAQLSLAIQYSMEVNQWSLQDEEEQLKKALELSKKVIQEEHSNSTSGNSQQVARQQSADLSFENALKAANTLQLHVFAGYSCDLIRVDIAFNKKVNQRQVEEKVEHRTVKNMTDFHAKCLEVIKRKHAVDVQVQGTIIAVSGFKDYVTAAITDVKLLLENISNAVSDKEILKTVQWVHHNPTTSKAKAYSTDAIVFIENAWRMKLKKVDILFNNQPHIINFEKMQEYNIASGKSVKISRKLLELGDVTQDVPEEEYSLLSHLPDATKIDEESEEFQEVVKNFYSTIQEYHSKIRIIQVEKLMNRLLYNQYKLKKASVLQHSTQPVVERVLYHGTSEGSVKEICVHGFNRSFCGKNGNISNLSGDACLFLKFRTCRVFLSSSLPPRTATVYGQGVYFAVNSALSVQDQYSPPNADGYKFIFASKVLTGDFTKGCHSMKTAPLKETGNIPLRYDSVTDDITKPTMFVIFNDTQAFPEYLITCQRIYR</sequence>
<dbReference type="InterPro" id="IPR034464">
    <property type="entry name" value="PAR10_RRM1_2"/>
</dbReference>
<comment type="subcellular location">
    <subcellularLocation>
        <location evidence="1">Nucleus</location>
    </subcellularLocation>
</comment>
<dbReference type="Pfam" id="PF23085">
    <property type="entry name" value="RRM_PARP14_3"/>
    <property type="match status" value="2"/>
</dbReference>
<dbReference type="GO" id="GO:0003950">
    <property type="term" value="F:NAD+ poly-ADP-ribosyltransferase activity"/>
    <property type="evidence" value="ECO:0007669"/>
    <property type="project" value="UniProtKB-UniRule"/>
</dbReference>
<evidence type="ECO:0000256" key="3">
    <source>
        <dbReference type="ARBA" id="ARBA00022679"/>
    </source>
</evidence>
<feature type="non-terminal residue" evidence="11">
    <location>
        <position position="1231"/>
    </location>
</feature>
<organism evidence="11 12">
    <name type="scientific">Gambusia affinis</name>
    <name type="common">Western mosquitofish</name>
    <name type="synonym">Heterandria affinis</name>
    <dbReference type="NCBI Taxonomy" id="33528"/>
    <lineage>
        <taxon>Eukaryota</taxon>
        <taxon>Metazoa</taxon>
        <taxon>Chordata</taxon>
        <taxon>Craniata</taxon>
        <taxon>Vertebrata</taxon>
        <taxon>Euteleostomi</taxon>
        <taxon>Actinopterygii</taxon>
        <taxon>Neopterygii</taxon>
        <taxon>Teleostei</taxon>
        <taxon>Neoteleostei</taxon>
        <taxon>Acanthomorphata</taxon>
        <taxon>Ovalentaria</taxon>
        <taxon>Atherinomorphae</taxon>
        <taxon>Cyprinodontiformes</taxon>
        <taxon>Poeciliidae</taxon>
        <taxon>Poeciliinae</taxon>
        <taxon>Gambusia</taxon>
    </lineage>
</organism>
<evidence type="ECO:0000256" key="1">
    <source>
        <dbReference type="ARBA" id="ARBA00004123"/>
    </source>
</evidence>
<evidence type="ECO:0000256" key="7">
    <source>
        <dbReference type="RuleBase" id="RU362114"/>
    </source>
</evidence>
<feature type="domain" description="WWE" evidence="9">
    <location>
        <begin position="906"/>
        <end position="985"/>
    </location>
</feature>
<dbReference type="CDD" id="cd12547">
    <property type="entry name" value="RRM1_2_PAR10"/>
    <property type="match status" value="1"/>
</dbReference>
<reference evidence="11 12" key="1">
    <citation type="journal article" date="2018" name="G3 (Bethesda)">
        <title>A High-Quality Reference Genome for the Invasive Mosquitofish Gambusia affinis Using a Chicago Library.</title>
        <authorList>
            <person name="Hoffberg S.L."/>
            <person name="Troendle N.J."/>
            <person name="Glenn T.C."/>
            <person name="Mahmud O."/>
            <person name="Louha S."/>
            <person name="Chalopin D."/>
            <person name="Bennetzen J.L."/>
            <person name="Mauricio R."/>
        </authorList>
    </citation>
    <scope>NUCLEOTIDE SEQUENCE [LARGE SCALE GENOMIC DNA]</scope>
    <source>
        <strain evidence="11">NE01/NJP1002.9</strain>
        <tissue evidence="11">Muscle</tissue>
    </source>
</reference>
<dbReference type="Gene3D" id="3.30.70.330">
    <property type="match status" value="2"/>
</dbReference>
<dbReference type="GO" id="GO:0003714">
    <property type="term" value="F:transcription corepressor activity"/>
    <property type="evidence" value="ECO:0007669"/>
    <property type="project" value="TreeGrafter"/>
</dbReference>
<keyword evidence="5" id="KW-0539">Nucleus</keyword>
<feature type="domain" description="PARP catalytic" evidence="10">
    <location>
        <begin position="999"/>
        <end position="1231"/>
    </location>
</feature>
<dbReference type="AlphaFoldDB" id="A0A315UUI7"/>
<dbReference type="GO" id="GO:0005737">
    <property type="term" value="C:cytoplasm"/>
    <property type="evidence" value="ECO:0007669"/>
    <property type="project" value="TreeGrafter"/>
</dbReference>
<keyword evidence="4 7" id="KW-0520">NAD</keyword>
<dbReference type="InterPro" id="IPR052056">
    <property type="entry name" value="Mono-ARTD/PARP"/>
</dbReference>
<dbReference type="STRING" id="33528.ENSGAFP00000027945"/>
<evidence type="ECO:0000256" key="2">
    <source>
        <dbReference type="ARBA" id="ARBA00022676"/>
    </source>
</evidence>
<evidence type="ECO:0000313" key="11">
    <source>
        <dbReference type="EMBL" id="PWA15311.1"/>
    </source>
</evidence>
<feature type="region of interest" description="Disordered" evidence="8">
    <location>
        <begin position="268"/>
        <end position="295"/>
    </location>
</feature>
<dbReference type="GO" id="GO:0010629">
    <property type="term" value="P:negative regulation of gene expression"/>
    <property type="evidence" value="ECO:0007669"/>
    <property type="project" value="TreeGrafter"/>
</dbReference>
<evidence type="ECO:0000256" key="8">
    <source>
        <dbReference type="SAM" id="MobiDB-lite"/>
    </source>
</evidence>
<comment type="caution">
    <text evidence="11">The sequence shown here is derived from an EMBL/GenBank/DDBJ whole genome shotgun (WGS) entry which is preliminary data.</text>
</comment>
<dbReference type="GO" id="GO:0070212">
    <property type="term" value="P:protein poly-ADP-ribosylation"/>
    <property type="evidence" value="ECO:0007669"/>
    <property type="project" value="TreeGrafter"/>
</dbReference>
<dbReference type="InterPro" id="IPR004170">
    <property type="entry name" value="WWE_dom"/>
</dbReference>
<dbReference type="Gene3D" id="3.90.228.10">
    <property type="match status" value="2"/>
</dbReference>
<feature type="region of interest" description="Disordered" evidence="8">
    <location>
        <begin position="707"/>
        <end position="736"/>
    </location>
</feature>
<dbReference type="InterPro" id="IPR012317">
    <property type="entry name" value="Poly(ADP-ribose)pol_cat_dom"/>
</dbReference>
<dbReference type="PROSITE" id="PS50330">
    <property type="entry name" value="UIM"/>
    <property type="match status" value="1"/>
</dbReference>
<dbReference type="PANTHER" id="PTHR14453:SF94">
    <property type="entry name" value="PROTEIN MONO-ADP-RIBOSYLTRANSFERASE PARP10"/>
    <property type="match status" value="1"/>
</dbReference>
<dbReference type="EC" id="2.4.2.-" evidence="7"/>
<evidence type="ECO:0000259" key="10">
    <source>
        <dbReference type="PROSITE" id="PS51059"/>
    </source>
</evidence>
<dbReference type="Gene3D" id="3.30.720.50">
    <property type="match status" value="1"/>
</dbReference>
<evidence type="ECO:0000313" key="12">
    <source>
        <dbReference type="Proteomes" id="UP000250572"/>
    </source>
</evidence>
<dbReference type="InterPro" id="IPR037197">
    <property type="entry name" value="WWE_dom_sf"/>
</dbReference>
<dbReference type="PROSITE" id="PS51059">
    <property type="entry name" value="PARP_CATALYTIC"/>
    <property type="match status" value="1"/>
</dbReference>
<dbReference type="InterPro" id="IPR003903">
    <property type="entry name" value="UIM_dom"/>
</dbReference>
<keyword evidence="12" id="KW-1185">Reference proteome</keyword>
<accession>A0A315UUI7</accession>
<dbReference type="InterPro" id="IPR012677">
    <property type="entry name" value="Nucleotide-bd_a/b_plait_sf"/>
</dbReference>